<evidence type="ECO:0000256" key="1">
    <source>
        <dbReference type="SAM" id="Phobius"/>
    </source>
</evidence>
<keyword evidence="1" id="KW-0812">Transmembrane</keyword>
<comment type="caution">
    <text evidence="2">The sequence shown here is derived from an EMBL/GenBank/DDBJ whole genome shotgun (WGS) entry which is preliminary data.</text>
</comment>
<evidence type="ECO:0000313" key="3">
    <source>
        <dbReference type="Proteomes" id="UP000069705"/>
    </source>
</evidence>
<dbReference type="RefSeq" id="WP_131809109.1">
    <property type="nucleotide sequence ID" value="NZ_BCSZ01000053.1"/>
</dbReference>
<dbReference type="AlphaFoldDB" id="A0A124E561"/>
<feature type="transmembrane region" description="Helical" evidence="1">
    <location>
        <begin position="164"/>
        <end position="186"/>
    </location>
</feature>
<proteinExistence type="predicted"/>
<reference evidence="3" key="2">
    <citation type="submission" date="2016-02" db="EMBL/GenBank/DDBJ databases">
        <title>Draft genome sequence of five rapidly growing Mycobacterium species.</title>
        <authorList>
            <person name="Katahira K."/>
            <person name="Gotou Y."/>
            <person name="Iida K."/>
            <person name="Ogura Y."/>
            <person name="Hayashi T."/>
        </authorList>
    </citation>
    <scope>NUCLEOTIDE SEQUENCE [LARGE SCALE GENOMIC DNA]</scope>
    <source>
        <strain evidence="3">JCM6368</strain>
    </source>
</reference>
<name>A0A124E561_MYCFO</name>
<reference evidence="2 3" key="1">
    <citation type="journal article" date="2016" name="Genome Announc.">
        <title>Draft Genome Sequences of Five Rapidly Growing Mycobacterium Species, M. thermoresistibile, M. fortuitum subsp. acetamidolyticum, M. canariasense, M. brisbanense, and M. novocastrense.</title>
        <authorList>
            <person name="Katahira K."/>
            <person name="Ogura Y."/>
            <person name="Gotoh Y."/>
            <person name="Hayashi T."/>
        </authorList>
    </citation>
    <scope>NUCLEOTIDE SEQUENCE [LARGE SCALE GENOMIC DNA]</scope>
    <source>
        <strain evidence="2 3">JCM6368</strain>
    </source>
</reference>
<gene>
    <name evidence="2" type="ORF">RMCFA_5355</name>
</gene>
<protein>
    <recommendedName>
        <fullName evidence="4">Capsular polysaccharide biosynthesis protein</fullName>
    </recommendedName>
</protein>
<sequence>MSSPKRLWLNPIVVTCAVLGLALGAIAGFLFPVSTTYRATAQVALVPGPNLTTADASAYWEVLTQGQVSRTAAAVFADPRWTSSAASAAEVDESSLILTAGAVPDTTMVSITADAPSEHAARAAVADLLAKATPEVAAVSAPFQVRVVSPPSGAYAMATPRSQLILAGALGGLMFGAAVGIGVTWWRSRESNASHRSNK</sequence>
<keyword evidence="1" id="KW-0472">Membrane</keyword>
<keyword evidence="1" id="KW-1133">Transmembrane helix</keyword>
<organism evidence="2 3">
    <name type="scientific">Mycolicibacterium fortuitum subsp. acetamidolyticum</name>
    <dbReference type="NCBI Taxonomy" id="144550"/>
    <lineage>
        <taxon>Bacteria</taxon>
        <taxon>Bacillati</taxon>
        <taxon>Actinomycetota</taxon>
        <taxon>Actinomycetes</taxon>
        <taxon>Mycobacteriales</taxon>
        <taxon>Mycobacteriaceae</taxon>
        <taxon>Mycolicibacterium</taxon>
    </lineage>
</organism>
<evidence type="ECO:0000313" key="2">
    <source>
        <dbReference type="EMBL" id="GAT05244.1"/>
    </source>
</evidence>
<dbReference type="EMBL" id="BCSZ01000053">
    <property type="protein sequence ID" value="GAT05244.1"/>
    <property type="molecule type" value="Genomic_DNA"/>
</dbReference>
<dbReference type="Proteomes" id="UP000069705">
    <property type="component" value="Unassembled WGS sequence"/>
</dbReference>
<evidence type="ECO:0008006" key="4">
    <source>
        <dbReference type="Google" id="ProtNLM"/>
    </source>
</evidence>
<feature type="transmembrane region" description="Helical" evidence="1">
    <location>
        <begin position="7"/>
        <end position="31"/>
    </location>
</feature>
<accession>A0A124E561</accession>